<proteinExistence type="predicted"/>
<dbReference type="RefSeq" id="XP_062875872.1">
    <property type="nucleotide sequence ID" value="XM_063019802.1"/>
</dbReference>
<feature type="region of interest" description="Disordered" evidence="1">
    <location>
        <begin position="326"/>
        <end position="391"/>
    </location>
</feature>
<gene>
    <name evidence="2" type="ORF">PUMCH_000727</name>
</gene>
<organism evidence="2 3">
    <name type="scientific">Australozyma saopauloensis</name>
    <dbReference type="NCBI Taxonomy" id="291208"/>
    <lineage>
        <taxon>Eukaryota</taxon>
        <taxon>Fungi</taxon>
        <taxon>Dikarya</taxon>
        <taxon>Ascomycota</taxon>
        <taxon>Saccharomycotina</taxon>
        <taxon>Pichiomycetes</taxon>
        <taxon>Metschnikowiaceae</taxon>
        <taxon>Australozyma</taxon>
    </lineage>
</organism>
<dbReference type="InterPro" id="IPR018608">
    <property type="entry name" value="Gti1/Pac2"/>
</dbReference>
<feature type="compositionally biased region" description="Basic and acidic residues" evidence="1">
    <location>
        <begin position="281"/>
        <end position="297"/>
    </location>
</feature>
<reference evidence="2 3" key="1">
    <citation type="submission" date="2023-10" db="EMBL/GenBank/DDBJ databases">
        <title>Draft Genome Sequence of Candida saopaulonensis from a very Premature Infant with Sepsis.</title>
        <authorList>
            <person name="Ning Y."/>
            <person name="Dai R."/>
            <person name="Xiao M."/>
            <person name="Xu Y."/>
            <person name="Yan Q."/>
            <person name="Zhang L."/>
        </authorList>
    </citation>
    <scope>NUCLEOTIDE SEQUENCE [LARGE SCALE GENOMIC DNA]</scope>
    <source>
        <strain evidence="2 3">19XY460</strain>
    </source>
</reference>
<dbReference type="GO" id="GO:0003677">
    <property type="term" value="F:DNA binding"/>
    <property type="evidence" value="ECO:0007669"/>
    <property type="project" value="TreeGrafter"/>
</dbReference>
<dbReference type="EMBL" id="CP138894">
    <property type="protein sequence ID" value="WPK23486.1"/>
    <property type="molecule type" value="Genomic_DNA"/>
</dbReference>
<name>A0AAX4H4J3_9ASCO</name>
<evidence type="ECO:0000313" key="3">
    <source>
        <dbReference type="Proteomes" id="UP001338582"/>
    </source>
</evidence>
<dbReference type="PANTHER" id="PTHR28027:SF2">
    <property type="entry name" value="TRANSCRIPTIONAL REGULATOR MIT1"/>
    <property type="match status" value="1"/>
</dbReference>
<dbReference type="GeneID" id="88171795"/>
<dbReference type="AlphaFoldDB" id="A0AAX4H4J3"/>
<keyword evidence="3" id="KW-1185">Reference proteome</keyword>
<sequence>MDDILQPTYHGYIGNTEDAVLVMQAVLDKKLPAISRRVNPTERSEVILLGNVFVFLEDSSNIKRWTDGITWSASRILGRFLVYREVDKDNLVDKSLRGKRKKRSASVVADEAATSTETDSLMSSSRSEVKMARRASEMGLRRGSEIMDYRSGYIPWPPKHDPGLNKKTISFTVIDDDEDGKETKRTIHLISYFAPQDIVNQTLVRPSASVLAESSVSPLLRTAVDKSLQNMKPSPVDQENFFLDSKYQLLKFSTASRRLPIMRYDLAGADSQTSSDNAAAETKHEASSSEAPPKLEHFPPIAPARMQGTQFVNPFNSIPGLNGISTLSGQTAEPGSGGGVGSGSSTNSAYIHSQEYRPRPQINLSKPPVSNRSVAPPTQAPKLSNENRPPVLSLEKPSISILAGKTQPAMPVPILKQGVVVPQRIYTLPLFLFGEQPSPQPTLPSNFQNAFHHTTLQSGFPSPYQTSFGGRVDLDPQLLAQLRRYYPDYHMPNIHAPNVPVNPTYAFGYDQPFSTGNGVFHSFTHEQSDHFQEPMQRPDMMLAFNSRIESPLGFEFPAYLHRPRSKQEDMEAGHGFEENFH</sequence>
<dbReference type="Pfam" id="PF09729">
    <property type="entry name" value="Gti1_Pac2"/>
    <property type="match status" value="1"/>
</dbReference>
<feature type="compositionally biased region" description="Polar residues" evidence="1">
    <location>
        <begin position="362"/>
        <end position="373"/>
    </location>
</feature>
<feature type="region of interest" description="Disordered" evidence="1">
    <location>
        <begin position="103"/>
        <end position="128"/>
    </location>
</feature>
<feature type="region of interest" description="Disordered" evidence="1">
    <location>
        <begin position="270"/>
        <end position="299"/>
    </location>
</feature>
<feature type="compositionally biased region" description="Polar residues" evidence="1">
    <location>
        <begin position="113"/>
        <end position="126"/>
    </location>
</feature>
<accession>A0AAX4H4J3</accession>
<dbReference type="Proteomes" id="UP001338582">
    <property type="component" value="Chromosome 1"/>
</dbReference>
<protein>
    <submittedName>
        <fullName evidence="2">Uncharacterized protein</fullName>
    </submittedName>
</protein>
<dbReference type="PANTHER" id="PTHR28027">
    <property type="entry name" value="TRANSCRIPTIONAL REGULATOR MIT1"/>
    <property type="match status" value="1"/>
</dbReference>
<evidence type="ECO:0000313" key="2">
    <source>
        <dbReference type="EMBL" id="WPK23486.1"/>
    </source>
</evidence>
<dbReference type="KEGG" id="asau:88171795"/>
<evidence type="ECO:0000256" key="1">
    <source>
        <dbReference type="SAM" id="MobiDB-lite"/>
    </source>
</evidence>